<dbReference type="Gene3D" id="3.40.1420.10">
    <property type="entry name" value="Inhibitor of vertebrate lysozyme"/>
    <property type="match status" value="1"/>
</dbReference>
<organism evidence="1 2">
    <name type="scientific">Cupriavidus taiwanensis</name>
    <dbReference type="NCBI Taxonomy" id="164546"/>
    <lineage>
        <taxon>Bacteria</taxon>
        <taxon>Pseudomonadati</taxon>
        <taxon>Pseudomonadota</taxon>
        <taxon>Betaproteobacteria</taxon>
        <taxon>Burkholderiales</taxon>
        <taxon>Burkholderiaceae</taxon>
        <taxon>Cupriavidus</taxon>
    </lineage>
</organism>
<dbReference type="InterPro" id="IPR036501">
    <property type="entry name" value="Inhibitor_vert_lysozyme_sf"/>
</dbReference>
<name>A0A976B377_9BURK</name>
<protein>
    <submittedName>
        <fullName evidence="1">Uncharacterized protein</fullName>
    </submittedName>
</protein>
<sequence>MIPLEIDGKAYLVGKTGEPGKPSHQVAALYDPVKGWVTATYIDPEGKQAWLGDGQERLRKVLADYLNTSTPLSKAASDAGTALPVRLY</sequence>
<dbReference type="EMBL" id="OFTH01000048">
    <property type="protein sequence ID" value="SOZ73741.1"/>
    <property type="molecule type" value="Genomic_DNA"/>
</dbReference>
<accession>A0A976B377</accession>
<dbReference type="AlphaFoldDB" id="A0A976B377"/>
<evidence type="ECO:0000313" key="1">
    <source>
        <dbReference type="EMBL" id="SOZ73741.1"/>
    </source>
</evidence>
<comment type="caution">
    <text evidence="1">The sequence shown here is derived from an EMBL/GenBank/DDBJ whole genome shotgun (WGS) entry which is preliminary data.</text>
</comment>
<proteinExistence type="predicted"/>
<dbReference type="Proteomes" id="UP000256952">
    <property type="component" value="Chromosome CBM2613_b"/>
</dbReference>
<gene>
    <name evidence="1" type="ORF">CBM2613_B60080</name>
</gene>
<reference evidence="1 2" key="1">
    <citation type="submission" date="2018-01" db="EMBL/GenBank/DDBJ databases">
        <authorList>
            <person name="Clerissi C."/>
        </authorList>
    </citation>
    <scope>NUCLEOTIDE SEQUENCE [LARGE SCALE GENOMIC DNA]</scope>
    <source>
        <strain evidence="1">Cupriavidus taiwanensis STM 8556</strain>
    </source>
</reference>
<evidence type="ECO:0000313" key="2">
    <source>
        <dbReference type="Proteomes" id="UP000256952"/>
    </source>
</evidence>